<evidence type="ECO:0000313" key="3">
    <source>
        <dbReference type="Proteomes" id="UP000887013"/>
    </source>
</evidence>
<dbReference type="EMBL" id="BMAW01115975">
    <property type="protein sequence ID" value="GFT68515.1"/>
    <property type="molecule type" value="Genomic_DNA"/>
</dbReference>
<organism evidence="2 3">
    <name type="scientific">Nephila pilipes</name>
    <name type="common">Giant wood spider</name>
    <name type="synonym">Nephila maculata</name>
    <dbReference type="NCBI Taxonomy" id="299642"/>
    <lineage>
        <taxon>Eukaryota</taxon>
        <taxon>Metazoa</taxon>
        <taxon>Ecdysozoa</taxon>
        <taxon>Arthropoda</taxon>
        <taxon>Chelicerata</taxon>
        <taxon>Arachnida</taxon>
        <taxon>Araneae</taxon>
        <taxon>Araneomorphae</taxon>
        <taxon>Entelegynae</taxon>
        <taxon>Araneoidea</taxon>
        <taxon>Nephilidae</taxon>
        <taxon>Nephila</taxon>
    </lineage>
</organism>
<accession>A0A8X6TXS8</accession>
<protein>
    <recommendedName>
        <fullName evidence="4">Transmembrane protein</fullName>
    </recommendedName>
</protein>
<keyword evidence="1" id="KW-0472">Membrane</keyword>
<keyword evidence="3" id="KW-1185">Reference proteome</keyword>
<sequence>MPGLRAWRAALLCKRKRQSAAPRGRFGSQQRGSSAYAYALSSGRRQTLKKRQHGNVRAKRRRFLRASRQFGRAATACVCLYFCHVFAGSVIPETLNQESSFIR</sequence>
<evidence type="ECO:0000256" key="1">
    <source>
        <dbReference type="SAM" id="Phobius"/>
    </source>
</evidence>
<keyword evidence="1" id="KW-1133">Transmembrane helix</keyword>
<name>A0A8X6TXS8_NEPPI</name>
<gene>
    <name evidence="2" type="ORF">NPIL_293581</name>
</gene>
<comment type="caution">
    <text evidence="2">The sequence shown here is derived from an EMBL/GenBank/DDBJ whole genome shotgun (WGS) entry which is preliminary data.</text>
</comment>
<keyword evidence="1" id="KW-0812">Transmembrane</keyword>
<reference evidence="2" key="1">
    <citation type="submission" date="2020-08" db="EMBL/GenBank/DDBJ databases">
        <title>Multicomponent nature underlies the extraordinary mechanical properties of spider dragline silk.</title>
        <authorList>
            <person name="Kono N."/>
            <person name="Nakamura H."/>
            <person name="Mori M."/>
            <person name="Yoshida Y."/>
            <person name="Ohtoshi R."/>
            <person name="Malay A.D."/>
            <person name="Moran D.A.P."/>
            <person name="Tomita M."/>
            <person name="Numata K."/>
            <person name="Arakawa K."/>
        </authorList>
    </citation>
    <scope>NUCLEOTIDE SEQUENCE</scope>
</reference>
<proteinExistence type="predicted"/>
<evidence type="ECO:0000313" key="2">
    <source>
        <dbReference type="EMBL" id="GFT68515.1"/>
    </source>
</evidence>
<evidence type="ECO:0008006" key="4">
    <source>
        <dbReference type="Google" id="ProtNLM"/>
    </source>
</evidence>
<feature type="transmembrane region" description="Helical" evidence="1">
    <location>
        <begin position="70"/>
        <end position="91"/>
    </location>
</feature>
<dbReference type="AlphaFoldDB" id="A0A8X6TXS8"/>
<dbReference type="Proteomes" id="UP000887013">
    <property type="component" value="Unassembled WGS sequence"/>
</dbReference>